<evidence type="ECO:0000313" key="6">
    <source>
        <dbReference type="EMBL" id="GGD97397.1"/>
    </source>
</evidence>
<dbReference type="AlphaFoldDB" id="A0A916ZH28"/>
<reference evidence="6" key="2">
    <citation type="submission" date="2020-09" db="EMBL/GenBank/DDBJ databases">
        <authorList>
            <person name="Sun Q."/>
            <person name="Zhou Y."/>
        </authorList>
    </citation>
    <scope>NUCLEOTIDE SEQUENCE</scope>
    <source>
        <strain evidence="6">CGMCC 1.15178</strain>
    </source>
</reference>
<dbReference type="PROSITE" id="PS50977">
    <property type="entry name" value="HTH_TETR_2"/>
    <property type="match status" value="1"/>
</dbReference>
<dbReference type="GO" id="GO:0003677">
    <property type="term" value="F:DNA binding"/>
    <property type="evidence" value="ECO:0007669"/>
    <property type="project" value="UniProtKB-UniRule"/>
</dbReference>
<dbReference type="InterPro" id="IPR023772">
    <property type="entry name" value="DNA-bd_HTH_TetR-type_CS"/>
</dbReference>
<dbReference type="Pfam" id="PF00440">
    <property type="entry name" value="TetR_N"/>
    <property type="match status" value="1"/>
</dbReference>
<keyword evidence="1" id="KW-0805">Transcription regulation</keyword>
<gene>
    <name evidence="6" type="primary">ycnC</name>
    <name evidence="6" type="ORF">GCM10010911_65160</name>
</gene>
<evidence type="ECO:0000259" key="5">
    <source>
        <dbReference type="PROSITE" id="PS50977"/>
    </source>
</evidence>
<dbReference type="EMBL" id="BMHP01000009">
    <property type="protein sequence ID" value="GGD97397.1"/>
    <property type="molecule type" value="Genomic_DNA"/>
</dbReference>
<name>A0A916ZH28_9BACL</name>
<keyword evidence="3" id="KW-0804">Transcription</keyword>
<feature type="domain" description="HTH tetR-type" evidence="5">
    <location>
        <begin position="2"/>
        <end position="62"/>
    </location>
</feature>
<evidence type="ECO:0000256" key="1">
    <source>
        <dbReference type="ARBA" id="ARBA00023015"/>
    </source>
</evidence>
<proteinExistence type="predicted"/>
<keyword evidence="2 4" id="KW-0238">DNA-binding</keyword>
<reference evidence="6" key="1">
    <citation type="journal article" date="2014" name="Int. J. Syst. Evol. Microbiol.">
        <title>Complete genome sequence of Corynebacterium casei LMG S-19264T (=DSM 44701T), isolated from a smear-ripened cheese.</title>
        <authorList>
            <consortium name="US DOE Joint Genome Institute (JGI-PGF)"/>
            <person name="Walter F."/>
            <person name="Albersmeier A."/>
            <person name="Kalinowski J."/>
            <person name="Ruckert C."/>
        </authorList>
    </citation>
    <scope>NUCLEOTIDE SEQUENCE</scope>
    <source>
        <strain evidence="6">CGMCC 1.15178</strain>
    </source>
</reference>
<dbReference type="PRINTS" id="PR00455">
    <property type="entry name" value="HTHTETR"/>
</dbReference>
<dbReference type="InterPro" id="IPR009057">
    <property type="entry name" value="Homeodomain-like_sf"/>
</dbReference>
<dbReference type="Gene3D" id="1.10.357.10">
    <property type="entry name" value="Tetracycline Repressor, domain 2"/>
    <property type="match status" value="1"/>
</dbReference>
<evidence type="ECO:0000256" key="4">
    <source>
        <dbReference type="PROSITE-ProRule" id="PRU00335"/>
    </source>
</evidence>
<evidence type="ECO:0000256" key="2">
    <source>
        <dbReference type="ARBA" id="ARBA00023125"/>
    </source>
</evidence>
<sequence>MSLLKQRIMDSAMRFFSEKGYVSTSIQDIANDCGIAKPSLYKFFSSKEDLLIEVYAFKIQDMYDQAEAIKANITLSPKDRFIRETLHQLEYFTELKFSIEENQVQSVQEKGKFISFCHCLRARQLNYYKDCLLTVYGGQIEACIWDLVAVYHGMMKEFTQFPNFVNQPLNLESAAIFIVARMEDMVVGILKTKLTPILQPSVIVEYVQHGLEGTPVPAAKNIEDLFRNLRSTVDELMVPITRKTELNEVAGLLQEETDKDQPKRMLIRTMLEFLQTQHELKNIVGQLDKLLG</sequence>
<dbReference type="SUPFAM" id="SSF46689">
    <property type="entry name" value="Homeodomain-like"/>
    <property type="match status" value="1"/>
</dbReference>
<feature type="DNA-binding region" description="H-T-H motif" evidence="4">
    <location>
        <begin position="25"/>
        <end position="44"/>
    </location>
</feature>
<evidence type="ECO:0000313" key="7">
    <source>
        <dbReference type="Proteomes" id="UP000612456"/>
    </source>
</evidence>
<protein>
    <submittedName>
        <fullName evidence="6">HTH-type transcriptional regulator YcnC</fullName>
    </submittedName>
</protein>
<dbReference type="RefSeq" id="WP_188999273.1">
    <property type="nucleotide sequence ID" value="NZ_BMHP01000009.1"/>
</dbReference>
<accession>A0A916ZH28</accession>
<comment type="caution">
    <text evidence="6">The sequence shown here is derived from an EMBL/GenBank/DDBJ whole genome shotgun (WGS) entry which is preliminary data.</text>
</comment>
<dbReference type="Proteomes" id="UP000612456">
    <property type="component" value="Unassembled WGS sequence"/>
</dbReference>
<dbReference type="InterPro" id="IPR001647">
    <property type="entry name" value="HTH_TetR"/>
</dbReference>
<keyword evidence="7" id="KW-1185">Reference proteome</keyword>
<dbReference type="PROSITE" id="PS01081">
    <property type="entry name" value="HTH_TETR_1"/>
    <property type="match status" value="1"/>
</dbReference>
<dbReference type="PANTHER" id="PTHR47506">
    <property type="entry name" value="TRANSCRIPTIONAL REGULATORY PROTEIN"/>
    <property type="match status" value="1"/>
</dbReference>
<organism evidence="6 7">
    <name type="scientific">Paenibacillus nasutitermitis</name>
    <dbReference type="NCBI Taxonomy" id="1652958"/>
    <lineage>
        <taxon>Bacteria</taxon>
        <taxon>Bacillati</taxon>
        <taxon>Bacillota</taxon>
        <taxon>Bacilli</taxon>
        <taxon>Bacillales</taxon>
        <taxon>Paenibacillaceae</taxon>
        <taxon>Paenibacillus</taxon>
    </lineage>
</organism>
<evidence type="ECO:0000256" key="3">
    <source>
        <dbReference type="ARBA" id="ARBA00023163"/>
    </source>
</evidence>
<dbReference type="PANTHER" id="PTHR47506:SF1">
    <property type="entry name" value="HTH-TYPE TRANSCRIPTIONAL REGULATOR YJDC"/>
    <property type="match status" value="1"/>
</dbReference>